<protein>
    <submittedName>
        <fullName evidence="1">Uncharacterized protein</fullName>
    </submittedName>
</protein>
<dbReference type="AlphaFoldDB" id="A0A6D2HSA9"/>
<accession>A0A6D2HSA9</accession>
<comment type="caution">
    <text evidence="1">The sequence shown here is derived from an EMBL/GenBank/DDBJ whole genome shotgun (WGS) entry which is preliminary data.</text>
</comment>
<proteinExistence type="predicted"/>
<keyword evidence="2" id="KW-1185">Reference proteome</keyword>
<organism evidence="1 2">
    <name type="scientific">Microthlaspi erraticum</name>
    <dbReference type="NCBI Taxonomy" id="1685480"/>
    <lineage>
        <taxon>Eukaryota</taxon>
        <taxon>Viridiplantae</taxon>
        <taxon>Streptophyta</taxon>
        <taxon>Embryophyta</taxon>
        <taxon>Tracheophyta</taxon>
        <taxon>Spermatophyta</taxon>
        <taxon>Magnoliopsida</taxon>
        <taxon>eudicotyledons</taxon>
        <taxon>Gunneridae</taxon>
        <taxon>Pentapetalae</taxon>
        <taxon>rosids</taxon>
        <taxon>malvids</taxon>
        <taxon>Brassicales</taxon>
        <taxon>Brassicaceae</taxon>
        <taxon>Coluteocarpeae</taxon>
        <taxon>Microthlaspi</taxon>
    </lineage>
</organism>
<dbReference type="EMBL" id="CACVBM020000333">
    <property type="protein sequence ID" value="CAA7017539.1"/>
    <property type="molecule type" value="Genomic_DNA"/>
</dbReference>
<sequence length="126" mass="14546">MVVFRESVTVKESLLVPEVKDIWNTTWYPKASDHVNTDKPCLGELYSVTCKYTKALSIPLRHNSRLICLSGTRDYSCKNRETPWNTSTKLQCSPYGQRVFVVSSSQNQRKLCRFLYPLLAFVNSMM</sequence>
<gene>
    <name evidence="1" type="ORF">MERR_LOCUS4774</name>
</gene>
<reference evidence="1" key="1">
    <citation type="submission" date="2020-01" db="EMBL/GenBank/DDBJ databases">
        <authorList>
            <person name="Mishra B."/>
        </authorList>
    </citation>
    <scope>NUCLEOTIDE SEQUENCE [LARGE SCALE GENOMIC DNA]</scope>
</reference>
<evidence type="ECO:0000313" key="1">
    <source>
        <dbReference type="EMBL" id="CAA7017539.1"/>
    </source>
</evidence>
<name>A0A6D2HSA9_9BRAS</name>
<dbReference type="Proteomes" id="UP000467841">
    <property type="component" value="Unassembled WGS sequence"/>
</dbReference>
<evidence type="ECO:0000313" key="2">
    <source>
        <dbReference type="Proteomes" id="UP000467841"/>
    </source>
</evidence>